<evidence type="ECO:0000313" key="2">
    <source>
        <dbReference type="Proteomes" id="UP000091820"/>
    </source>
</evidence>
<reference evidence="1" key="2">
    <citation type="submission" date="2020-05" db="UniProtKB">
        <authorList>
            <consortium name="EnsemblMetazoa"/>
        </authorList>
    </citation>
    <scope>IDENTIFICATION</scope>
    <source>
        <strain evidence="1">IAEA</strain>
    </source>
</reference>
<dbReference type="SUPFAM" id="SSF82199">
    <property type="entry name" value="SET domain"/>
    <property type="match status" value="1"/>
</dbReference>
<evidence type="ECO:0000313" key="1">
    <source>
        <dbReference type="EnsemblMetazoa" id="GBRI038227-PA"/>
    </source>
</evidence>
<dbReference type="AlphaFoldDB" id="A0A1A9WZA5"/>
<dbReference type="EnsemblMetazoa" id="GBRI038227-RA">
    <property type="protein sequence ID" value="GBRI038227-PA"/>
    <property type="gene ID" value="GBRI038227"/>
</dbReference>
<sequence>MIVVGSYVGYLCSVSLSDDEYPDVPKYISPIRDDPVEDICEFYNIDVERDIQKRNDDIMKCERRANAQDPEKINDYIAKTKSDESRFELVKGCAYLFHKFFFGYFHQMFEFYSNISEVTTIYCPTMTKFKHSCVTNVQVMDLDNEIVIAKSLRDINENEEPNIAFKANYLVHARTERECFLRIFNTK</sequence>
<dbReference type="InterPro" id="IPR046341">
    <property type="entry name" value="SET_dom_sf"/>
</dbReference>
<name>A0A1A9WZA5_9MUSC</name>
<proteinExistence type="predicted"/>
<accession>A0A1A9WZA5</accession>
<protein>
    <submittedName>
        <fullName evidence="1">Uncharacterized protein</fullName>
    </submittedName>
</protein>
<organism evidence="1 2">
    <name type="scientific">Glossina brevipalpis</name>
    <dbReference type="NCBI Taxonomy" id="37001"/>
    <lineage>
        <taxon>Eukaryota</taxon>
        <taxon>Metazoa</taxon>
        <taxon>Ecdysozoa</taxon>
        <taxon>Arthropoda</taxon>
        <taxon>Hexapoda</taxon>
        <taxon>Insecta</taxon>
        <taxon>Pterygota</taxon>
        <taxon>Neoptera</taxon>
        <taxon>Endopterygota</taxon>
        <taxon>Diptera</taxon>
        <taxon>Brachycera</taxon>
        <taxon>Muscomorpha</taxon>
        <taxon>Hippoboscoidea</taxon>
        <taxon>Glossinidae</taxon>
        <taxon>Glossina</taxon>
    </lineage>
</organism>
<keyword evidence="2" id="KW-1185">Reference proteome</keyword>
<dbReference type="Proteomes" id="UP000091820">
    <property type="component" value="Unassembled WGS sequence"/>
</dbReference>
<reference evidence="2" key="1">
    <citation type="submission" date="2014-03" db="EMBL/GenBank/DDBJ databases">
        <authorList>
            <person name="Aksoy S."/>
            <person name="Warren W."/>
            <person name="Wilson R.K."/>
        </authorList>
    </citation>
    <scope>NUCLEOTIDE SEQUENCE [LARGE SCALE GENOMIC DNA]</scope>
    <source>
        <strain evidence="2">IAEA</strain>
    </source>
</reference>
<dbReference type="VEuPathDB" id="VectorBase:GBRI038227"/>